<evidence type="ECO:0000313" key="2">
    <source>
        <dbReference type="EMBL" id="NKE60123.1"/>
    </source>
</evidence>
<dbReference type="Proteomes" id="UP001515943">
    <property type="component" value="Unassembled WGS sequence"/>
</dbReference>
<feature type="transmembrane region" description="Helical" evidence="1">
    <location>
        <begin position="38"/>
        <end position="58"/>
    </location>
</feature>
<dbReference type="EMBL" id="VSRL01000108">
    <property type="protein sequence ID" value="NKE60123.1"/>
    <property type="molecule type" value="Genomic_DNA"/>
</dbReference>
<accession>A0ABX1FMB4</accession>
<sequence length="78" mass="8328">MGERAQVLRQRAERFEPFAGGLTGLRRRAGRRPVPVDWPVVAAAGFVFAALVYVLAVLTKAGQTIENAALCGADQTTS</sequence>
<dbReference type="RefSeq" id="WP_167976779.1">
    <property type="nucleotide sequence ID" value="NZ_VSRL01000108.1"/>
</dbReference>
<name>A0ABX1FMB4_9PSEU</name>
<keyword evidence="1" id="KW-0472">Membrane</keyword>
<keyword evidence="1" id="KW-0812">Transmembrane</keyword>
<organism evidence="2 3">
    <name type="scientific">Lentzea indica</name>
    <dbReference type="NCBI Taxonomy" id="2604800"/>
    <lineage>
        <taxon>Bacteria</taxon>
        <taxon>Bacillati</taxon>
        <taxon>Actinomycetota</taxon>
        <taxon>Actinomycetes</taxon>
        <taxon>Pseudonocardiales</taxon>
        <taxon>Pseudonocardiaceae</taxon>
        <taxon>Lentzea</taxon>
    </lineage>
</organism>
<comment type="caution">
    <text evidence="2">The sequence shown here is derived from an EMBL/GenBank/DDBJ whole genome shotgun (WGS) entry which is preliminary data.</text>
</comment>
<keyword evidence="3" id="KW-1185">Reference proteome</keyword>
<reference evidence="2 3" key="1">
    <citation type="submission" date="2019-08" db="EMBL/GenBank/DDBJ databases">
        <title>Lentzea from Indian Himalayas.</title>
        <authorList>
            <person name="Mandal S."/>
            <person name="Mallick Gupta A."/>
            <person name="Maiti P.K."/>
            <person name="Sarkar J."/>
            <person name="Mandal S."/>
        </authorList>
    </citation>
    <scope>NUCLEOTIDE SEQUENCE [LARGE SCALE GENOMIC DNA]</scope>
    <source>
        <strain evidence="2 3">PSKA42</strain>
    </source>
</reference>
<keyword evidence="1" id="KW-1133">Transmembrane helix</keyword>
<gene>
    <name evidence="2" type="ORF">FXN61_26315</name>
</gene>
<evidence type="ECO:0000313" key="3">
    <source>
        <dbReference type="Proteomes" id="UP001515943"/>
    </source>
</evidence>
<proteinExistence type="predicted"/>
<evidence type="ECO:0000256" key="1">
    <source>
        <dbReference type="SAM" id="Phobius"/>
    </source>
</evidence>
<protein>
    <submittedName>
        <fullName evidence="2">Uncharacterized protein</fullName>
    </submittedName>
</protein>